<evidence type="ECO:0000259" key="8">
    <source>
        <dbReference type="Pfam" id="PF09335"/>
    </source>
</evidence>
<feature type="transmembrane region" description="Helical" evidence="7">
    <location>
        <begin position="190"/>
        <end position="211"/>
    </location>
</feature>
<feature type="domain" description="VTT" evidence="8">
    <location>
        <begin position="45"/>
        <end position="175"/>
    </location>
</feature>
<evidence type="ECO:0000313" key="10">
    <source>
        <dbReference type="Proteomes" id="UP001236404"/>
    </source>
</evidence>
<organism evidence="9 10">
    <name type="scientific">Curtobacterium caseinilyticum</name>
    <dbReference type="NCBI Taxonomy" id="3055137"/>
    <lineage>
        <taxon>Bacteria</taxon>
        <taxon>Bacillati</taxon>
        <taxon>Actinomycetota</taxon>
        <taxon>Actinomycetes</taxon>
        <taxon>Micrococcales</taxon>
        <taxon>Microbacteriaceae</taxon>
        <taxon>Curtobacterium</taxon>
    </lineage>
</organism>
<dbReference type="PANTHER" id="PTHR30353:SF0">
    <property type="entry name" value="TRANSMEMBRANE PROTEIN"/>
    <property type="match status" value="1"/>
</dbReference>
<dbReference type="InterPro" id="IPR032816">
    <property type="entry name" value="VTT_dom"/>
</dbReference>
<reference evidence="9 10" key="1">
    <citation type="submission" date="2023-06" db="EMBL/GenBank/DDBJ databases">
        <authorList>
            <person name="Feng G."/>
            <person name="Li J."/>
            <person name="Zhu H."/>
        </authorList>
    </citation>
    <scope>NUCLEOTIDE SEQUENCE [LARGE SCALE GENOMIC DNA]</scope>
    <source>
        <strain evidence="9 10">RHCKG28</strain>
    </source>
</reference>
<sequence length="242" mass="26022">MHSVALALIPWLDPQYILDHFGAIAVLVVCGIVFAETGLLIGFVFPGDSLLVITGLFAFDRGGSIGGIPIWVAALMIGAAAFLGGELGYYIGKKAGPPIFERKESGLFSKENVDRTNAFFHRFGPLAVILARFVPVVRTFAPIAAGVGKMNYKKYSLYNAIGAVIWGVGVTFLGYVLGYIPPIAYVVRNYIDVILILAVLVTVVPAGLHYWRTARKAKHAAEAEHAAVEQRPADGTARPAEH</sequence>
<dbReference type="PANTHER" id="PTHR30353">
    <property type="entry name" value="INNER MEMBRANE PROTEIN DEDA-RELATED"/>
    <property type="match status" value="1"/>
</dbReference>
<feature type="transmembrane region" description="Helical" evidence="7">
    <location>
        <begin position="21"/>
        <end position="45"/>
    </location>
</feature>
<evidence type="ECO:0000256" key="4">
    <source>
        <dbReference type="ARBA" id="ARBA00022692"/>
    </source>
</evidence>
<evidence type="ECO:0000313" key="9">
    <source>
        <dbReference type="EMBL" id="MDM7891061.1"/>
    </source>
</evidence>
<comment type="similarity">
    <text evidence="2 7">Belongs to the DedA family.</text>
</comment>
<dbReference type="RefSeq" id="WP_289472693.1">
    <property type="nucleotide sequence ID" value="NZ_JAUCMN010000003.1"/>
</dbReference>
<name>A0ABT7TNH0_9MICO</name>
<protein>
    <submittedName>
        <fullName evidence="9">VTT domain-containing protein</fullName>
    </submittedName>
</protein>
<dbReference type="Proteomes" id="UP001236404">
    <property type="component" value="Unassembled WGS sequence"/>
</dbReference>
<dbReference type="InterPro" id="IPR032818">
    <property type="entry name" value="DedA-like"/>
</dbReference>
<comment type="subcellular location">
    <subcellularLocation>
        <location evidence="1 7">Cell membrane</location>
        <topology evidence="1 7">Multi-pass membrane protein</topology>
    </subcellularLocation>
</comment>
<comment type="caution">
    <text evidence="9">The sequence shown here is derived from an EMBL/GenBank/DDBJ whole genome shotgun (WGS) entry which is preliminary data.</text>
</comment>
<feature type="transmembrane region" description="Helical" evidence="7">
    <location>
        <begin position="157"/>
        <end position="178"/>
    </location>
</feature>
<feature type="transmembrane region" description="Helical" evidence="7">
    <location>
        <begin position="65"/>
        <end position="84"/>
    </location>
</feature>
<keyword evidence="6 7" id="KW-0472">Membrane</keyword>
<evidence type="ECO:0000256" key="6">
    <source>
        <dbReference type="ARBA" id="ARBA00023136"/>
    </source>
</evidence>
<keyword evidence="5 7" id="KW-1133">Transmembrane helix</keyword>
<evidence type="ECO:0000256" key="3">
    <source>
        <dbReference type="ARBA" id="ARBA00022475"/>
    </source>
</evidence>
<evidence type="ECO:0000256" key="1">
    <source>
        <dbReference type="ARBA" id="ARBA00004651"/>
    </source>
</evidence>
<accession>A0ABT7TNH0</accession>
<gene>
    <name evidence="9" type="ORF">QUG93_05155</name>
</gene>
<evidence type="ECO:0000256" key="7">
    <source>
        <dbReference type="RuleBase" id="RU367016"/>
    </source>
</evidence>
<dbReference type="EMBL" id="JAUCMN010000003">
    <property type="protein sequence ID" value="MDM7891061.1"/>
    <property type="molecule type" value="Genomic_DNA"/>
</dbReference>
<proteinExistence type="inferred from homology"/>
<dbReference type="Pfam" id="PF09335">
    <property type="entry name" value="VTT_dom"/>
    <property type="match status" value="1"/>
</dbReference>
<evidence type="ECO:0000256" key="5">
    <source>
        <dbReference type="ARBA" id="ARBA00022989"/>
    </source>
</evidence>
<keyword evidence="4 7" id="KW-0812">Transmembrane</keyword>
<evidence type="ECO:0000256" key="2">
    <source>
        <dbReference type="ARBA" id="ARBA00010792"/>
    </source>
</evidence>
<keyword evidence="3 7" id="KW-1003">Cell membrane</keyword>
<keyword evidence="10" id="KW-1185">Reference proteome</keyword>